<accession>A0ABP8CMG4</accession>
<evidence type="ECO:0000313" key="2">
    <source>
        <dbReference type="EMBL" id="GAA4241078.1"/>
    </source>
</evidence>
<organism evidence="2 3">
    <name type="scientific">Actinomadura meridiana</name>
    <dbReference type="NCBI Taxonomy" id="559626"/>
    <lineage>
        <taxon>Bacteria</taxon>
        <taxon>Bacillati</taxon>
        <taxon>Actinomycetota</taxon>
        <taxon>Actinomycetes</taxon>
        <taxon>Streptosporangiales</taxon>
        <taxon>Thermomonosporaceae</taxon>
        <taxon>Actinomadura</taxon>
    </lineage>
</organism>
<evidence type="ECO:0000259" key="1">
    <source>
        <dbReference type="Pfam" id="PF21806"/>
    </source>
</evidence>
<evidence type="ECO:0000313" key="3">
    <source>
        <dbReference type="Proteomes" id="UP001501710"/>
    </source>
</evidence>
<name>A0ABP8CMG4_9ACTN</name>
<dbReference type="Proteomes" id="UP001501710">
    <property type="component" value="Unassembled WGS sequence"/>
</dbReference>
<dbReference type="EMBL" id="BAABAS010000026">
    <property type="protein sequence ID" value="GAA4241078.1"/>
    <property type="molecule type" value="Genomic_DNA"/>
</dbReference>
<dbReference type="RefSeq" id="WP_344905894.1">
    <property type="nucleotide sequence ID" value="NZ_BAABAS010000026.1"/>
</dbReference>
<comment type="caution">
    <text evidence="2">The sequence shown here is derived from an EMBL/GenBank/DDBJ whole genome shotgun (WGS) entry which is preliminary data.</text>
</comment>
<sequence>MLNRISDLPATFLGPEEYRSDAGARFAAIDDFFWKLERRQSFQEEDDDGYRAFMRGDWDGAQRMEARALGALRRRFESVGFEYRRVRIVERPVSPYLQWEMQALRVRAEAGEGIRVLDAEAVHGQEEGGLLPEVVIVGTGALYEVGYDQAGVHNGARRIVDQEVIGACRAEMAVLWDKGEDLASYVTREIDPLPPPLAQL</sequence>
<gene>
    <name evidence="2" type="ORF">GCM10022254_68490</name>
</gene>
<dbReference type="InterPro" id="IPR049244">
    <property type="entry name" value="DUF6879"/>
</dbReference>
<reference evidence="3" key="1">
    <citation type="journal article" date="2019" name="Int. J. Syst. Evol. Microbiol.">
        <title>The Global Catalogue of Microorganisms (GCM) 10K type strain sequencing project: providing services to taxonomists for standard genome sequencing and annotation.</title>
        <authorList>
            <consortium name="The Broad Institute Genomics Platform"/>
            <consortium name="The Broad Institute Genome Sequencing Center for Infectious Disease"/>
            <person name="Wu L."/>
            <person name="Ma J."/>
        </authorList>
    </citation>
    <scope>NUCLEOTIDE SEQUENCE [LARGE SCALE GENOMIC DNA]</scope>
    <source>
        <strain evidence="3">JCM 17440</strain>
    </source>
</reference>
<feature type="domain" description="DUF6879" evidence="1">
    <location>
        <begin position="22"/>
        <end position="186"/>
    </location>
</feature>
<protein>
    <recommendedName>
        <fullName evidence="1">DUF6879 domain-containing protein</fullName>
    </recommendedName>
</protein>
<dbReference type="Pfam" id="PF21806">
    <property type="entry name" value="DUF6879"/>
    <property type="match status" value="1"/>
</dbReference>
<proteinExistence type="predicted"/>
<keyword evidence="3" id="KW-1185">Reference proteome</keyword>